<accession>A0A2S1ES68</accession>
<dbReference type="Gene3D" id="3.90.70.10">
    <property type="entry name" value="Cysteine proteinases"/>
    <property type="match status" value="1"/>
</dbReference>
<dbReference type="EMBL" id="CP027805">
    <property type="protein sequence ID" value="AWD62834.1"/>
    <property type="molecule type" value="Genomic_DNA"/>
</dbReference>
<gene>
    <name evidence="2" type="ORF">LWHH1689_1546</name>
</gene>
<evidence type="ECO:0000313" key="3">
    <source>
        <dbReference type="Proteomes" id="UP000244369"/>
    </source>
</evidence>
<evidence type="ECO:0000313" key="2">
    <source>
        <dbReference type="EMBL" id="AWD62834.1"/>
    </source>
</evidence>
<proteinExistence type="predicted"/>
<name>A0A2S1ES68_LIMRT</name>
<feature type="domain" description="Peptidase C39-like" evidence="1">
    <location>
        <begin position="3"/>
        <end position="113"/>
    </location>
</feature>
<protein>
    <submittedName>
        <fullName evidence="2">Choline binding protein A</fullName>
    </submittedName>
</protein>
<reference evidence="2 3" key="1">
    <citation type="submission" date="2018-03" db="EMBL/GenBank/DDBJ databases">
        <title>Complete Genome Sequence of the Chinese traditional Highland Barley wine Isolate Lactobacillus reuteri WHH1689.</title>
        <authorList>
            <person name="Chen S."/>
            <person name="Chen L."/>
            <person name="Chen L."/>
            <person name="Li Y."/>
        </authorList>
    </citation>
    <scope>NUCLEOTIDE SEQUENCE [LARGE SCALE GENOMIC DNA]</scope>
    <source>
        <strain evidence="2 3">WHH1689</strain>
    </source>
</reference>
<dbReference type="Pfam" id="PF13529">
    <property type="entry name" value="Peptidase_C39_2"/>
    <property type="match status" value="1"/>
</dbReference>
<dbReference type="InterPro" id="IPR039564">
    <property type="entry name" value="Peptidase_C39-like"/>
</dbReference>
<dbReference type="AlphaFoldDB" id="A0A2S1ES68"/>
<evidence type="ECO:0000259" key="1">
    <source>
        <dbReference type="Pfam" id="PF13529"/>
    </source>
</evidence>
<sequence>MLLSTHNIWPGVGNVIAGIPQGGNGGQIGNPYNGAGFSRVIQPNALAAYGQRWYDGVSDSSGATISQIANSILNGHPVLYYGYSPYDAGGVRNHCKILLGYNRNNGMFHVYDPCYGNGGWSANSEGHTAYDRGWNAWITWGQLANEYGGQAITIY</sequence>
<organism evidence="2 3">
    <name type="scientific">Limosilactobacillus reuteri</name>
    <name type="common">Lactobacillus reuteri</name>
    <dbReference type="NCBI Taxonomy" id="1598"/>
    <lineage>
        <taxon>Bacteria</taxon>
        <taxon>Bacillati</taxon>
        <taxon>Bacillota</taxon>
        <taxon>Bacilli</taxon>
        <taxon>Lactobacillales</taxon>
        <taxon>Lactobacillaceae</taxon>
        <taxon>Limosilactobacillus</taxon>
    </lineage>
</organism>
<dbReference type="Proteomes" id="UP000244369">
    <property type="component" value="Chromosome"/>
</dbReference>